<dbReference type="AlphaFoldDB" id="K1LI59"/>
<dbReference type="GO" id="GO:0003700">
    <property type="term" value="F:DNA-binding transcription factor activity"/>
    <property type="evidence" value="ECO:0007669"/>
    <property type="project" value="InterPro"/>
</dbReference>
<dbReference type="SUPFAM" id="SSF53697">
    <property type="entry name" value="SIS domain"/>
    <property type="match status" value="1"/>
</dbReference>
<dbReference type="CDD" id="cd05013">
    <property type="entry name" value="SIS_RpiR"/>
    <property type="match status" value="1"/>
</dbReference>
<keyword evidence="7" id="KW-1185">Reference proteome</keyword>
<dbReference type="Pfam" id="PF01380">
    <property type="entry name" value="SIS"/>
    <property type="match status" value="1"/>
</dbReference>
<dbReference type="RefSeq" id="WP_006701867.1">
    <property type="nucleotide sequence ID" value="NZ_JH932301.1"/>
</dbReference>
<sequence length="285" mass="32089">MSILSVRLREHHIEATQTEKVIIDYILSSLDSMPELTIYQLAEQTFASPASISRLCKKLGFKGYSDFQKAVIYEQASRNTYLEGRVIDFAKNSTIEEIMDGMISRNILGMEELKQLMSEESILKTVELIEASNNLSFFGMGASLIVAMDAQMKFIRGNKMAMVNQDWHSQLLVARNMKRGDLAFTISYSGETEEMVEVTRAAKSNGAKIITLTNQDNSTIANLADVNLFIPSNELPLRSAATVSRLMQLNYIDVIFQTYLSRSEDSIEILERTRINKLSEGGDRI</sequence>
<dbReference type="EMBL" id="AGZE01000033">
    <property type="protein sequence ID" value="EKB54296.1"/>
    <property type="molecule type" value="Genomic_DNA"/>
</dbReference>
<dbReference type="PANTHER" id="PTHR30514:SF1">
    <property type="entry name" value="HTH-TYPE TRANSCRIPTIONAL REGULATOR HEXR-RELATED"/>
    <property type="match status" value="1"/>
</dbReference>
<dbReference type="GO" id="GO:0097367">
    <property type="term" value="F:carbohydrate derivative binding"/>
    <property type="evidence" value="ECO:0007669"/>
    <property type="project" value="InterPro"/>
</dbReference>
<dbReference type="eggNOG" id="COG1737">
    <property type="taxonomic scope" value="Bacteria"/>
</dbReference>
<dbReference type="PROSITE" id="PS51071">
    <property type="entry name" value="HTH_RPIR"/>
    <property type="match status" value="1"/>
</dbReference>
<dbReference type="InterPro" id="IPR046348">
    <property type="entry name" value="SIS_dom_sf"/>
</dbReference>
<protein>
    <recommendedName>
        <fullName evidence="8">HTH rpiR-type domain-containing protein</fullName>
    </recommendedName>
</protein>
<comment type="caution">
    <text evidence="6">The sequence shown here is derived from an EMBL/GenBank/DDBJ whole genome shotgun (WGS) entry which is preliminary data.</text>
</comment>
<feature type="domain" description="SIS" evidence="5">
    <location>
        <begin position="125"/>
        <end position="265"/>
    </location>
</feature>
<evidence type="ECO:0008006" key="8">
    <source>
        <dbReference type="Google" id="ProtNLM"/>
    </source>
</evidence>
<evidence type="ECO:0000259" key="4">
    <source>
        <dbReference type="PROSITE" id="PS51071"/>
    </source>
</evidence>
<dbReference type="InterPro" id="IPR001347">
    <property type="entry name" value="SIS_dom"/>
</dbReference>
<dbReference type="InterPro" id="IPR009057">
    <property type="entry name" value="Homeodomain-like_sf"/>
</dbReference>
<dbReference type="InterPro" id="IPR036388">
    <property type="entry name" value="WH-like_DNA-bd_sf"/>
</dbReference>
<dbReference type="Gene3D" id="1.10.10.10">
    <property type="entry name" value="Winged helix-like DNA-binding domain superfamily/Winged helix DNA-binding domain"/>
    <property type="match status" value="1"/>
</dbReference>
<gene>
    <name evidence="6" type="ORF">HMPREF9707_01224</name>
</gene>
<evidence type="ECO:0000313" key="6">
    <source>
        <dbReference type="EMBL" id="EKB54296.1"/>
    </source>
</evidence>
<dbReference type="Proteomes" id="UP000005147">
    <property type="component" value="Unassembled WGS sequence"/>
</dbReference>
<reference evidence="6 7" key="1">
    <citation type="submission" date="2012-07" db="EMBL/GenBank/DDBJ databases">
        <title>The Genome Sequence of Facklamia ignava CCUG 37419.</title>
        <authorList>
            <consortium name="The Broad Institute Genome Sequencing Platform"/>
            <person name="Earl A."/>
            <person name="Ward D."/>
            <person name="Feldgarden M."/>
            <person name="Gevers D."/>
            <person name="Huys G."/>
            <person name="Walker B."/>
            <person name="Young S.K."/>
            <person name="Zeng Q."/>
            <person name="Gargeya S."/>
            <person name="Fitzgerald M."/>
            <person name="Haas B."/>
            <person name="Abouelleil A."/>
            <person name="Alvarado L."/>
            <person name="Arachchi H.M."/>
            <person name="Berlin A.M."/>
            <person name="Chapman S.B."/>
            <person name="Goldberg J."/>
            <person name="Griggs A."/>
            <person name="Gujja S."/>
            <person name="Hansen M."/>
            <person name="Howarth C."/>
            <person name="Imamovic A."/>
            <person name="Larimer J."/>
            <person name="McCowen C."/>
            <person name="Montmayeur A."/>
            <person name="Murphy C."/>
            <person name="Neiman D."/>
            <person name="Pearson M."/>
            <person name="Priest M."/>
            <person name="Roberts A."/>
            <person name="Saif S."/>
            <person name="Shea T."/>
            <person name="Sisk P."/>
            <person name="Sykes S."/>
            <person name="Wortman J."/>
            <person name="Nusbaum C."/>
            <person name="Birren B."/>
        </authorList>
    </citation>
    <scope>NUCLEOTIDE SEQUENCE [LARGE SCALE GENOMIC DNA]</scope>
    <source>
        <strain evidence="6 7">CCUG 37419</strain>
    </source>
</reference>
<evidence type="ECO:0000259" key="5">
    <source>
        <dbReference type="PROSITE" id="PS51464"/>
    </source>
</evidence>
<dbReference type="InterPro" id="IPR000281">
    <property type="entry name" value="HTH_RpiR"/>
</dbReference>
<dbReference type="SUPFAM" id="SSF46689">
    <property type="entry name" value="Homeodomain-like"/>
    <property type="match status" value="1"/>
</dbReference>
<accession>K1LI59</accession>
<name>K1LI59_9LACT</name>
<dbReference type="PROSITE" id="PS51464">
    <property type="entry name" value="SIS"/>
    <property type="match status" value="1"/>
</dbReference>
<dbReference type="GO" id="GO:1901135">
    <property type="term" value="P:carbohydrate derivative metabolic process"/>
    <property type="evidence" value="ECO:0007669"/>
    <property type="project" value="InterPro"/>
</dbReference>
<dbReference type="InterPro" id="IPR035472">
    <property type="entry name" value="RpiR-like_SIS"/>
</dbReference>
<dbReference type="PANTHER" id="PTHR30514">
    <property type="entry name" value="GLUCOKINASE"/>
    <property type="match status" value="1"/>
</dbReference>
<keyword evidence="2" id="KW-0238">DNA-binding</keyword>
<keyword evidence="1" id="KW-0805">Transcription regulation</keyword>
<proteinExistence type="predicted"/>
<evidence type="ECO:0000313" key="7">
    <source>
        <dbReference type="Proteomes" id="UP000005147"/>
    </source>
</evidence>
<keyword evidence="3" id="KW-0804">Transcription</keyword>
<dbReference type="PATRIC" id="fig|883112.3.peg.1217"/>
<evidence type="ECO:0000256" key="1">
    <source>
        <dbReference type="ARBA" id="ARBA00023015"/>
    </source>
</evidence>
<evidence type="ECO:0000256" key="2">
    <source>
        <dbReference type="ARBA" id="ARBA00023125"/>
    </source>
</evidence>
<dbReference type="Pfam" id="PF01418">
    <property type="entry name" value="HTH_6"/>
    <property type="match status" value="1"/>
</dbReference>
<dbReference type="STRING" id="883112.HMPREF9707_01224"/>
<dbReference type="Gene3D" id="3.40.50.10490">
    <property type="entry name" value="Glucose-6-phosphate isomerase like protein, domain 1"/>
    <property type="match status" value="1"/>
</dbReference>
<dbReference type="GO" id="GO:0003677">
    <property type="term" value="F:DNA binding"/>
    <property type="evidence" value="ECO:0007669"/>
    <property type="project" value="UniProtKB-KW"/>
</dbReference>
<feature type="domain" description="HTH rpiR-type" evidence="4">
    <location>
        <begin position="2"/>
        <end position="78"/>
    </location>
</feature>
<organism evidence="6 7">
    <name type="scientific">Falseniella ignava CCUG 37419</name>
    <dbReference type="NCBI Taxonomy" id="883112"/>
    <lineage>
        <taxon>Bacteria</taxon>
        <taxon>Bacillati</taxon>
        <taxon>Bacillota</taxon>
        <taxon>Bacilli</taxon>
        <taxon>Lactobacillales</taxon>
        <taxon>Aerococcaceae</taxon>
        <taxon>Falseniella</taxon>
    </lineage>
</organism>
<evidence type="ECO:0000256" key="3">
    <source>
        <dbReference type="ARBA" id="ARBA00023163"/>
    </source>
</evidence>
<dbReference type="HOGENOM" id="CLU_055769_0_4_9"/>
<dbReference type="InterPro" id="IPR047640">
    <property type="entry name" value="RpiR-like"/>
</dbReference>